<evidence type="ECO:0000256" key="1">
    <source>
        <dbReference type="SAM" id="MobiDB-lite"/>
    </source>
</evidence>
<organism evidence="4 5">
    <name type="scientific">Streptomyces catenulae</name>
    <dbReference type="NCBI Taxonomy" id="66875"/>
    <lineage>
        <taxon>Bacteria</taxon>
        <taxon>Bacillati</taxon>
        <taxon>Actinomycetota</taxon>
        <taxon>Actinomycetes</taxon>
        <taxon>Kitasatosporales</taxon>
        <taxon>Streptomycetaceae</taxon>
        <taxon>Streptomyces</taxon>
    </lineage>
</organism>
<feature type="region of interest" description="Disordered" evidence="1">
    <location>
        <begin position="101"/>
        <end position="122"/>
    </location>
</feature>
<feature type="transmembrane region" description="Helical" evidence="2">
    <location>
        <begin position="150"/>
        <end position="169"/>
    </location>
</feature>
<keyword evidence="2" id="KW-1133">Transmembrane helix</keyword>
<name>A0ABV2YTJ5_9ACTN</name>
<reference evidence="4 5" key="1">
    <citation type="submission" date="2024-06" db="EMBL/GenBank/DDBJ databases">
        <title>The Natural Products Discovery Center: Release of the First 8490 Sequenced Strains for Exploring Actinobacteria Biosynthetic Diversity.</title>
        <authorList>
            <person name="Kalkreuter E."/>
            <person name="Kautsar S.A."/>
            <person name="Yang D."/>
            <person name="Bader C.D."/>
            <person name="Teijaro C.N."/>
            <person name="Fluegel L."/>
            <person name="Davis C.M."/>
            <person name="Simpson J.R."/>
            <person name="Lauterbach L."/>
            <person name="Steele A.D."/>
            <person name="Gui C."/>
            <person name="Meng S."/>
            <person name="Li G."/>
            <person name="Viehrig K."/>
            <person name="Ye F."/>
            <person name="Su P."/>
            <person name="Kiefer A.F."/>
            <person name="Nichols A."/>
            <person name="Cepeda A.J."/>
            <person name="Yan W."/>
            <person name="Fan B."/>
            <person name="Jiang Y."/>
            <person name="Adhikari A."/>
            <person name="Zheng C.-J."/>
            <person name="Schuster L."/>
            <person name="Cowan T.M."/>
            <person name="Smanski M.J."/>
            <person name="Chevrette M.G."/>
            <person name="De Carvalho L.P.S."/>
            <person name="Shen B."/>
        </authorList>
    </citation>
    <scope>NUCLEOTIDE SEQUENCE [LARGE SCALE GENOMIC DNA]</scope>
    <source>
        <strain evidence="4 5">NPDC033039</strain>
    </source>
</reference>
<dbReference type="RefSeq" id="WP_030288003.1">
    <property type="nucleotide sequence ID" value="NZ_JBEZVI010000002.1"/>
</dbReference>
<keyword evidence="2" id="KW-0472">Membrane</keyword>
<dbReference type="EMBL" id="JBEZVI010000002">
    <property type="protein sequence ID" value="MEU3709065.1"/>
    <property type="molecule type" value="Genomic_DNA"/>
</dbReference>
<feature type="region of interest" description="Disordered" evidence="1">
    <location>
        <begin position="175"/>
        <end position="213"/>
    </location>
</feature>
<gene>
    <name evidence="4" type="ORF">AB0E61_03085</name>
</gene>
<dbReference type="Proteomes" id="UP001550853">
    <property type="component" value="Unassembled WGS sequence"/>
</dbReference>
<accession>A0ABV2YTJ5</accession>
<sequence length="213" mass="22306">MTLLIALAVVLLAFGASVAVAVSGWSDLVGTRSRQRSRREEILRSFDGRPEVKVRATGAGMTPEETALLGHRHGYVVIRWQTRRGAPPYLVMRRATGPAPAVGFGPPPPAGRLTKAPNPEGRSRQRWALLMPGLGSGYAAFDSFRSGGSVVLPGTVAVVFLGGAAALTLHYARSDRRRAAVPPPGVPTGPQTPPYGPQPPRAPYAPPGAPPGA</sequence>
<protein>
    <recommendedName>
        <fullName evidence="6">DUF3592 domain-containing protein</fullName>
    </recommendedName>
</protein>
<keyword evidence="3" id="KW-0732">Signal</keyword>
<evidence type="ECO:0000256" key="2">
    <source>
        <dbReference type="SAM" id="Phobius"/>
    </source>
</evidence>
<keyword evidence="5" id="KW-1185">Reference proteome</keyword>
<proteinExistence type="predicted"/>
<feature type="compositionally biased region" description="Pro residues" evidence="1">
    <location>
        <begin position="181"/>
        <end position="213"/>
    </location>
</feature>
<keyword evidence="2" id="KW-0812">Transmembrane</keyword>
<feature type="signal peptide" evidence="3">
    <location>
        <begin position="1"/>
        <end position="21"/>
    </location>
</feature>
<feature type="chain" id="PRO_5045532525" description="DUF3592 domain-containing protein" evidence="3">
    <location>
        <begin position="22"/>
        <end position="213"/>
    </location>
</feature>
<comment type="caution">
    <text evidence="4">The sequence shown here is derived from an EMBL/GenBank/DDBJ whole genome shotgun (WGS) entry which is preliminary data.</text>
</comment>
<evidence type="ECO:0000313" key="4">
    <source>
        <dbReference type="EMBL" id="MEU3709065.1"/>
    </source>
</evidence>
<evidence type="ECO:0000313" key="5">
    <source>
        <dbReference type="Proteomes" id="UP001550853"/>
    </source>
</evidence>
<evidence type="ECO:0000256" key="3">
    <source>
        <dbReference type="SAM" id="SignalP"/>
    </source>
</evidence>
<evidence type="ECO:0008006" key="6">
    <source>
        <dbReference type="Google" id="ProtNLM"/>
    </source>
</evidence>